<sequence length="49" mass="5792">TQKETEDFLLNDSQEDDCAFIESNIGRVLHFNGEWNEALKYYDLAHDEK</sequence>
<gene>
    <name evidence="1" type="ORF">UJA718_LOCUS44281</name>
</gene>
<dbReference type="EMBL" id="CAJOBP010067337">
    <property type="protein sequence ID" value="CAF4870954.1"/>
    <property type="molecule type" value="Genomic_DNA"/>
</dbReference>
<dbReference type="AlphaFoldDB" id="A0A821TIC2"/>
<proteinExistence type="predicted"/>
<accession>A0A821TIC2</accession>
<feature type="non-terminal residue" evidence="1">
    <location>
        <position position="1"/>
    </location>
</feature>
<evidence type="ECO:0000313" key="1">
    <source>
        <dbReference type="EMBL" id="CAF4870954.1"/>
    </source>
</evidence>
<protein>
    <submittedName>
        <fullName evidence="1">Uncharacterized protein</fullName>
    </submittedName>
</protein>
<organism evidence="1 2">
    <name type="scientific">Rotaria socialis</name>
    <dbReference type="NCBI Taxonomy" id="392032"/>
    <lineage>
        <taxon>Eukaryota</taxon>
        <taxon>Metazoa</taxon>
        <taxon>Spiralia</taxon>
        <taxon>Gnathifera</taxon>
        <taxon>Rotifera</taxon>
        <taxon>Eurotatoria</taxon>
        <taxon>Bdelloidea</taxon>
        <taxon>Philodinida</taxon>
        <taxon>Philodinidae</taxon>
        <taxon>Rotaria</taxon>
    </lineage>
</organism>
<keyword evidence="2" id="KW-1185">Reference proteome</keyword>
<comment type="caution">
    <text evidence="1">The sequence shown here is derived from an EMBL/GenBank/DDBJ whole genome shotgun (WGS) entry which is preliminary data.</text>
</comment>
<dbReference type="Proteomes" id="UP000663873">
    <property type="component" value="Unassembled WGS sequence"/>
</dbReference>
<evidence type="ECO:0000313" key="2">
    <source>
        <dbReference type="Proteomes" id="UP000663873"/>
    </source>
</evidence>
<reference evidence="1" key="1">
    <citation type="submission" date="2021-02" db="EMBL/GenBank/DDBJ databases">
        <authorList>
            <person name="Nowell W R."/>
        </authorList>
    </citation>
    <scope>NUCLEOTIDE SEQUENCE</scope>
</reference>
<name>A0A821TIC2_9BILA</name>